<dbReference type="RefSeq" id="WP_170106083.1">
    <property type="nucleotide sequence ID" value="NZ_CP051672.1"/>
</dbReference>
<dbReference type="Proteomes" id="UP000501982">
    <property type="component" value="Chromosome"/>
</dbReference>
<organism evidence="4 5">
    <name type="scientific">Parabacteroides distasonis</name>
    <dbReference type="NCBI Taxonomy" id="823"/>
    <lineage>
        <taxon>Bacteria</taxon>
        <taxon>Pseudomonadati</taxon>
        <taxon>Bacteroidota</taxon>
        <taxon>Bacteroidia</taxon>
        <taxon>Bacteroidales</taxon>
        <taxon>Tannerellaceae</taxon>
        <taxon>Parabacteroides</taxon>
    </lineage>
</organism>
<keyword evidence="1" id="KW-0456">Lyase</keyword>
<dbReference type="InterPro" id="IPR032465">
    <property type="entry name" value="ACMSD"/>
</dbReference>
<feature type="domain" description="Amidohydrolase-related" evidence="3">
    <location>
        <begin position="126"/>
        <end position="362"/>
    </location>
</feature>
<keyword evidence="4" id="KW-0378">Hydrolase</keyword>
<protein>
    <submittedName>
        <fullName evidence="4">Amidohydrolase</fullName>
    </submittedName>
</protein>
<keyword evidence="2" id="KW-0732">Signal</keyword>
<evidence type="ECO:0000256" key="2">
    <source>
        <dbReference type="SAM" id="SignalP"/>
    </source>
</evidence>
<gene>
    <name evidence="4" type="ORF">HHO38_16855</name>
</gene>
<reference evidence="4 5" key="1">
    <citation type="submission" date="2020-04" db="EMBL/GenBank/DDBJ databases">
        <title>Complete Genomes and Methylome analysis of CBBP consortium that reverse antibiotic-induced susceptibility to vancomycin-resistant Enterococcus faecium infection.</title>
        <authorList>
            <person name="Fomenkov A."/>
            <person name="Zhang Z."/>
            <person name="Pamer E."/>
            <person name="Roberts R.J."/>
        </authorList>
    </citation>
    <scope>NUCLEOTIDE SEQUENCE [LARGE SCALE GENOMIC DNA]</scope>
    <source>
        <strain evidence="5">CBBP</strain>
    </source>
</reference>
<dbReference type="AlphaFoldDB" id="A0A7L5EGW6"/>
<dbReference type="GO" id="GO:0019748">
    <property type="term" value="P:secondary metabolic process"/>
    <property type="evidence" value="ECO:0007669"/>
    <property type="project" value="TreeGrafter"/>
</dbReference>
<evidence type="ECO:0000313" key="4">
    <source>
        <dbReference type="EMBL" id="QJE29865.1"/>
    </source>
</evidence>
<dbReference type="Gene3D" id="3.20.20.140">
    <property type="entry name" value="Metal-dependent hydrolases"/>
    <property type="match status" value="1"/>
</dbReference>
<dbReference type="InterPro" id="IPR006680">
    <property type="entry name" value="Amidohydro-rel"/>
</dbReference>
<proteinExistence type="predicted"/>
<sequence length="369" mass="43183">MKKIFIKRYGFLFTCFISYAIATSAQTSDLRLVDWSPKSQLVVKETKIIKPKYPVIDIHNHLRDLSKAEYYLKEMDKAGVWMCANLDGLSENDLYKENLSVYHAISRERFLVFFSPDFSRIDETGFGEKEAERLEEAVRMGARGLQIYKALGLTLKDKNGKLIRIDDPRIDPIWAKCGELGIPVMIHSSDPKAFHNGPVDKYNERYEELIANPAWAYFNTNIPSKEDLLDQRNRVIERHPNTIFIAAHMANLAEDLGRVALWLEKYPNLYIDIDARISELGRQPYTARKFMIKYQDRILFATDTQPNAEAYRVHYRFLETDDEFFDPAPAHKFQARWMIYGVYLPDEVLEKIYNKNAIKILNRYKEEIK</sequence>
<evidence type="ECO:0000313" key="5">
    <source>
        <dbReference type="Proteomes" id="UP000501982"/>
    </source>
</evidence>
<dbReference type="Pfam" id="PF04909">
    <property type="entry name" value="Amidohydro_2"/>
    <property type="match status" value="1"/>
</dbReference>
<feature type="chain" id="PRO_5029489700" evidence="2">
    <location>
        <begin position="23"/>
        <end position="369"/>
    </location>
</feature>
<feature type="signal peptide" evidence="2">
    <location>
        <begin position="1"/>
        <end position="22"/>
    </location>
</feature>
<accession>A0A7L5EGW6</accession>
<name>A0A7L5EGW6_PARDI</name>
<dbReference type="SUPFAM" id="SSF51556">
    <property type="entry name" value="Metallo-dependent hydrolases"/>
    <property type="match status" value="1"/>
</dbReference>
<dbReference type="PANTHER" id="PTHR21240">
    <property type="entry name" value="2-AMINO-3-CARBOXYLMUCONATE-6-SEMIALDEHYDE DECARBOXYLASE"/>
    <property type="match status" value="1"/>
</dbReference>
<evidence type="ECO:0000256" key="1">
    <source>
        <dbReference type="ARBA" id="ARBA00023239"/>
    </source>
</evidence>
<dbReference type="InterPro" id="IPR032466">
    <property type="entry name" value="Metal_Hydrolase"/>
</dbReference>
<evidence type="ECO:0000259" key="3">
    <source>
        <dbReference type="Pfam" id="PF04909"/>
    </source>
</evidence>
<dbReference type="GO" id="GO:0016787">
    <property type="term" value="F:hydrolase activity"/>
    <property type="evidence" value="ECO:0007669"/>
    <property type="project" value="UniProtKB-KW"/>
</dbReference>
<dbReference type="GO" id="GO:0016831">
    <property type="term" value="F:carboxy-lyase activity"/>
    <property type="evidence" value="ECO:0007669"/>
    <property type="project" value="InterPro"/>
</dbReference>
<dbReference type="GO" id="GO:0005737">
    <property type="term" value="C:cytoplasm"/>
    <property type="evidence" value="ECO:0007669"/>
    <property type="project" value="TreeGrafter"/>
</dbReference>
<dbReference type="EMBL" id="CP051672">
    <property type="protein sequence ID" value="QJE29865.1"/>
    <property type="molecule type" value="Genomic_DNA"/>
</dbReference>
<dbReference type="PANTHER" id="PTHR21240:SF28">
    <property type="entry name" value="ISO-OROTATE DECARBOXYLASE (EUROFUNG)"/>
    <property type="match status" value="1"/>
</dbReference>